<evidence type="ECO:0000313" key="10">
    <source>
        <dbReference type="EMBL" id="SNB63031.1"/>
    </source>
</evidence>
<dbReference type="InterPro" id="IPR000702">
    <property type="entry name" value="Ribosomal_uL6-like"/>
</dbReference>
<dbReference type="EMBL" id="FYEH01000003">
    <property type="protein sequence ID" value="SNB63031.1"/>
    <property type="molecule type" value="Genomic_DNA"/>
</dbReference>
<keyword evidence="3 6" id="KW-0694">RNA-binding</keyword>
<dbReference type="PRINTS" id="PR00059">
    <property type="entry name" value="RIBOSOMALL6"/>
</dbReference>
<dbReference type="InterPro" id="IPR002358">
    <property type="entry name" value="Ribosomal_uL6_CS"/>
</dbReference>
<evidence type="ECO:0000256" key="5">
    <source>
        <dbReference type="ARBA" id="ARBA00023274"/>
    </source>
</evidence>
<keyword evidence="11" id="KW-1185">Reference proteome</keyword>
<dbReference type="FunFam" id="3.90.930.12:FF:000002">
    <property type="entry name" value="50S ribosomal protein L6"/>
    <property type="match status" value="1"/>
</dbReference>
<dbReference type="FunFam" id="3.90.930.12:FF:000001">
    <property type="entry name" value="50S ribosomal protein L6"/>
    <property type="match status" value="1"/>
</dbReference>
<dbReference type="PIRSF" id="PIRSF002162">
    <property type="entry name" value="Ribosomal_L6"/>
    <property type="match status" value="1"/>
</dbReference>
<evidence type="ECO:0000313" key="11">
    <source>
        <dbReference type="Proteomes" id="UP000197065"/>
    </source>
</evidence>
<feature type="domain" description="Large ribosomal subunit protein uL6 alpha-beta" evidence="9">
    <location>
        <begin position="11"/>
        <end position="83"/>
    </location>
</feature>
<dbReference type="Gene3D" id="3.90.930.12">
    <property type="entry name" value="Ribosomal protein L6, alpha-beta domain"/>
    <property type="match status" value="2"/>
</dbReference>
<dbReference type="GO" id="GO:0003735">
    <property type="term" value="F:structural constituent of ribosome"/>
    <property type="evidence" value="ECO:0007669"/>
    <property type="project" value="UniProtKB-UniRule"/>
</dbReference>
<name>A0A212QU85_9PROT</name>
<dbReference type="GO" id="GO:0022625">
    <property type="term" value="C:cytosolic large ribosomal subunit"/>
    <property type="evidence" value="ECO:0007669"/>
    <property type="project" value="UniProtKB-UniRule"/>
</dbReference>
<dbReference type="Pfam" id="PF00347">
    <property type="entry name" value="Ribosomal_L6"/>
    <property type="match status" value="2"/>
</dbReference>
<dbReference type="GO" id="GO:0002181">
    <property type="term" value="P:cytoplasmic translation"/>
    <property type="evidence" value="ECO:0007669"/>
    <property type="project" value="TreeGrafter"/>
</dbReference>
<dbReference type="HAMAP" id="MF_01365_B">
    <property type="entry name" value="Ribosomal_uL6_B"/>
    <property type="match status" value="1"/>
</dbReference>
<dbReference type="PROSITE" id="PS00525">
    <property type="entry name" value="RIBOSOMAL_L6_1"/>
    <property type="match status" value="1"/>
</dbReference>
<evidence type="ECO:0000256" key="6">
    <source>
        <dbReference type="HAMAP-Rule" id="MF_01365"/>
    </source>
</evidence>
<dbReference type="SUPFAM" id="SSF56053">
    <property type="entry name" value="Ribosomal protein L6"/>
    <property type="match status" value="2"/>
</dbReference>
<evidence type="ECO:0000259" key="9">
    <source>
        <dbReference type="Pfam" id="PF00347"/>
    </source>
</evidence>
<evidence type="ECO:0000256" key="1">
    <source>
        <dbReference type="ARBA" id="ARBA00009356"/>
    </source>
</evidence>
<dbReference type="Proteomes" id="UP000197065">
    <property type="component" value="Unassembled WGS sequence"/>
</dbReference>
<reference evidence="10 11" key="1">
    <citation type="submission" date="2017-06" db="EMBL/GenBank/DDBJ databases">
        <authorList>
            <person name="Kim H.J."/>
            <person name="Triplett B.A."/>
        </authorList>
    </citation>
    <scope>NUCLEOTIDE SEQUENCE [LARGE SCALE GENOMIC DNA]</scope>
    <source>
        <strain evidence="10 11">B29T1</strain>
    </source>
</reference>
<dbReference type="GO" id="GO:0019843">
    <property type="term" value="F:rRNA binding"/>
    <property type="evidence" value="ECO:0007669"/>
    <property type="project" value="UniProtKB-UniRule"/>
</dbReference>
<keyword evidence="5 6" id="KW-0687">Ribonucleoprotein</keyword>
<evidence type="ECO:0000256" key="2">
    <source>
        <dbReference type="ARBA" id="ARBA00022730"/>
    </source>
</evidence>
<dbReference type="RefSeq" id="WP_088560471.1">
    <property type="nucleotide sequence ID" value="NZ_FYEH01000003.1"/>
</dbReference>
<keyword evidence="4 6" id="KW-0689">Ribosomal protein</keyword>
<keyword evidence="2 6" id="KW-0699">rRNA-binding</keyword>
<evidence type="ECO:0000256" key="3">
    <source>
        <dbReference type="ARBA" id="ARBA00022884"/>
    </source>
</evidence>
<dbReference type="InterPro" id="IPR036789">
    <property type="entry name" value="Ribosomal_uL6-like_a/b-dom_sf"/>
</dbReference>
<dbReference type="OrthoDB" id="9805007at2"/>
<sequence length="178" mass="19251">MSRIGKHAVAVPSGVDIAVQGQVVTAKGKQGALKVALPPEILITHADGKIAVEPRSKDEKRDRAMWGMSRTLVANLVKGVSDGFTEKLEITGVGFRAAMDGKLLNLQLGYSHDIKIAIPDDLKVVCETPTAIAISGADRQKVGQLAAEIRRFRRPEPYKGKGIKYAGEKILRKEGKKK</sequence>
<proteinExistence type="inferred from homology"/>
<dbReference type="NCBIfam" id="TIGR03654">
    <property type="entry name" value="L6_bact"/>
    <property type="match status" value="1"/>
</dbReference>
<feature type="domain" description="Large ribosomal subunit protein uL6 alpha-beta" evidence="9">
    <location>
        <begin position="92"/>
        <end position="165"/>
    </location>
</feature>
<organism evidence="10 11">
    <name type="scientific">Arboricoccus pini</name>
    <dbReference type="NCBI Taxonomy" id="1963835"/>
    <lineage>
        <taxon>Bacteria</taxon>
        <taxon>Pseudomonadati</taxon>
        <taxon>Pseudomonadota</taxon>
        <taxon>Alphaproteobacteria</taxon>
        <taxon>Geminicoccales</taxon>
        <taxon>Geminicoccaceae</taxon>
        <taxon>Arboricoccus</taxon>
    </lineage>
</organism>
<comment type="similarity">
    <text evidence="1 6 7">Belongs to the universal ribosomal protein uL6 family.</text>
</comment>
<gene>
    <name evidence="6" type="primary">rplF</name>
    <name evidence="10" type="ORF">SAMN07250955_103240</name>
</gene>
<dbReference type="InterPro" id="IPR020040">
    <property type="entry name" value="Ribosomal_uL6_a/b-dom"/>
</dbReference>
<comment type="function">
    <text evidence="6 8">This protein binds to the 23S rRNA, and is important in its secondary structure. It is located near the subunit interface in the base of the L7/L12 stalk, and near the tRNA binding site of the peptidyltransferase center.</text>
</comment>
<protein>
    <recommendedName>
        <fullName evidence="6">Large ribosomal subunit protein uL6</fullName>
    </recommendedName>
</protein>
<evidence type="ECO:0000256" key="8">
    <source>
        <dbReference type="RuleBase" id="RU003870"/>
    </source>
</evidence>
<dbReference type="InterPro" id="IPR019906">
    <property type="entry name" value="Ribosomal_uL6_bac-type"/>
</dbReference>
<evidence type="ECO:0000256" key="7">
    <source>
        <dbReference type="RuleBase" id="RU003869"/>
    </source>
</evidence>
<comment type="subunit">
    <text evidence="6">Part of the 50S ribosomal subunit.</text>
</comment>
<dbReference type="AlphaFoldDB" id="A0A212QU85"/>
<accession>A0A212QU85</accession>
<dbReference type="PANTHER" id="PTHR11655">
    <property type="entry name" value="60S/50S RIBOSOMAL PROTEIN L6/L9"/>
    <property type="match status" value="1"/>
</dbReference>
<dbReference type="PANTHER" id="PTHR11655:SF14">
    <property type="entry name" value="LARGE RIBOSOMAL SUBUNIT PROTEIN UL6M"/>
    <property type="match status" value="1"/>
</dbReference>
<evidence type="ECO:0000256" key="4">
    <source>
        <dbReference type="ARBA" id="ARBA00022980"/>
    </source>
</evidence>